<reference evidence="4" key="1">
    <citation type="journal article" date="2020" name="Nat. Commun.">
        <title>Large-scale genome sequencing of mycorrhizal fungi provides insights into the early evolution of symbiotic traits.</title>
        <authorList>
            <person name="Miyauchi S."/>
            <person name="Kiss E."/>
            <person name="Kuo A."/>
            <person name="Drula E."/>
            <person name="Kohler A."/>
            <person name="Sanchez-Garcia M."/>
            <person name="Morin E."/>
            <person name="Andreopoulos B."/>
            <person name="Barry K.W."/>
            <person name="Bonito G."/>
            <person name="Buee M."/>
            <person name="Carver A."/>
            <person name="Chen C."/>
            <person name="Cichocki N."/>
            <person name="Clum A."/>
            <person name="Culley D."/>
            <person name="Crous P.W."/>
            <person name="Fauchery L."/>
            <person name="Girlanda M."/>
            <person name="Hayes R.D."/>
            <person name="Keri Z."/>
            <person name="LaButti K."/>
            <person name="Lipzen A."/>
            <person name="Lombard V."/>
            <person name="Magnuson J."/>
            <person name="Maillard F."/>
            <person name="Murat C."/>
            <person name="Nolan M."/>
            <person name="Ohm R.A."/>
            <person name="Pangilinan J."/>
            <person name="Pereira M.F."/>
            <person name="Perotto S."/>
            <person name="Peter M."/>
            <person name="Pfister S."/>
            <person name="Riley R."/>
            <person name="Sitrit Y."/>
            <person name="Stielow J.B."/>
            <person name="Szollosi G."/>
            <person name="Zifcakova L."/>
            <person name="Stursova M."/>
            <person name="Spatafora J.W."/>
            <person name="Tedersoo L."/>
            <person name="Vaario L.M."/>
            <person name="Yamada A."/>
            <person name="Yan M."/>
            <person name="Wang P."/>
            <person name="Xu J."/>
            <person name="Bruns T."/>
            <person name="Baldrian P."/>
            <person name="Vilgalys R."/>
            <person name="Dunand C."/>
            <person name="Henrissat B."/>
            <person name="Grigoriev I.V."/>
            <person name="Hibbett D."/>
            <person name="Nagy L.G."/>
            <person name="Martin F.M."/>
        </authorList>
    </citation>
    <scope>NUCLEOTIDE SEQUENCE</scope>
    <source>
        <strain evidence="4">UP504</strain>
    </source>
</reference>
<dbReference type="SUPFAM" id="SSF48350">
    <property type="entry name" value="GTPase activation domain, GAP"/>
    <property type="match status" value="1"/>
</dbReference>
<dbReference type="Pfam" id="PF00620">
    <property type="entry name" value="RhoGAP"/>
    <property type="match status" value="1"/>
</dbReference>
<proteinExistence type="predicted"/>
<comment type="caution">
    <text evidence="4">The sequence shown here is derived from an EMBL/GenBank/DDBJ whole genome shotgun (WGS) entry which is preliminary data.</text>
</comment>
<evidence type="ECO:0000256" key="2">
    <source>
        <dbReference type="SAM" id="MobiDB-lite"/>
    </source>
</evidence>
<dbReference type="PANTHER" id="PTHR15228">
    <property type="entry name" value="SPERMATHECAL PHYSIOLOGY VARIANT"/>
    <property type="match status" value="1"/>
</dbReference>
<dbReference type="SMART" id="SM00324">
    <property type="entry name" value="RhoGAP"/>
    <property type="match status" value="1"/>
</dbReference>
<evidence type="ECO:0000313" key="4">
    <source>
        <dbReference type="EMBL" id="KAF9506886.1"/>
    </source>
</evidence>
<keyword evidence="1" id="KW-0343">GTPase activation</keyword>
<evidence type="ECO:0000256" key="1">
    <source>
        <dbReference type="ARBA" id="ARBA00022468"/>
    </source>
</evidence>
<keyword evidence="5" id="KW-1185">Reference proteome</keyword>
<dbReference type="InterPro" id="IPR000198">
    <property type="entry name" value="RhoGAP_dom"/>
</dbReference>
<evidence type="ECO:0000259" key="3">
    <source>
        <dbReference type="PROSITE" id="PS50238"/>
    </source>
</evidence>
<dbReference type="PROSITE" id="PS50238">
    <property type="entry name" value="RHOGAP"/>
    <property type="match status" value="1"/>
</dbReference>
<dbReference type="InterPro" id="IPR051025">
    <property type="entry name" value="RhoGAP"/>
</dbReference>
<dbReference type="Gene3D" id="1.10.555.10">
    <property type="entry name" value="Rho GTPase activation protein"/>
    <property type="match status" value="1"/>
</dbReference>
<accession>A0A9P6DLF9</accession>
<dbReference type="GO" id="GO:0060237">
    <property type="term" value="P:regulation of fungal-type cell wall organization"/>
    <property type="evidence" value="ECO:0007669"/>
    <property type="project" value="TreeGrafter"/>
</dbReference>
<dbReference type="GO" id="GO:0005938">
    <property type="term" value="C:cell cortex"/>
    <property type="evidence" value="ECO:0007669"/>
    <property type="project" value="TreeGrafter"/>
</dbReference>
<dbReference type="GO" id="GO:0007165">
    <property type="term" value="P:signal transduction"/>
    <property type="evidence" value="ECO:0007669"/>
    <property type="project" value="InterPro"/>
</dbReference>
<dbReference type="EMBL" id="MU129096">
    <property type="protein sequence ID" value="KAF9506886.1"/>
    <property type="molecule type" value="Genomic_DNA"/>
</dbReference>
<feature type="region of interest" description="Disordered" evidence="2">
    <location>
        <begin position="314"/>
        <end position="333"/>
    </location>
</feature>
<sequence length="333" mass="37896">MNKRDGSLTPPPTKASLRAWWKNFTSTQKFKRDPTNNEKEPAISHVFGVPLRESLRYANVQISTATGGDRGDLYIYGYVPVVVAKCGLHLKEVATEVEGTFRVSGSNKRMRDLQTVFETPPRYGKNLDWKKENYTTHDIASVFRRYLTQMPEPVIPHNLYHHFRNAYAQKPFVQEGVINTFKILIRSMPRANQYLLLYVLDLLSVFSRKSDKNLMTAANLAVIFRPGIISHPDQELSPEQHKLSQEVLEFLIEQQDMFILDIPPPPRNDSILIPASPATDPDPDLEVYLTPSESDEEAPKGGWRLVERGKVRPTPLRSSGILNFRRPASSSKP</sequence>
<gene>
    <name evidence="4" type="ORF">BS47DRAFT_369718</name>
</gene>
<dbReference type="InterPro" id="IPR008936">
    <property type="entry name" value="Rho_GTPase_activation_prot"/>
</dbReference>
<feature type="domain" description="Rho-GAP" evidence="3">
    <location>
        <begin position="71"/>
        <end position="259"/>
    </location>
</feature>
<name>A0A9P6DLF9_9AGAM</name>
<dbReference type="PANTHER" id="PTHR15228:SF25">
    <property type="entry name" value="F-BAR DOMAIN-CONTAINING PROTEIN"/>
    <property type="match status" value="1"/>
</dbReference>
<dbReference type="AlphaFoldDB" id="A0A9P6DLF9"/>
<organism evidence="4 5">
    <name type="scientific">Hydnum rufescens UP504</name>
    <dbReference type="NCBI Taxonomy" id="1448309"/>
    <lineage>
        <taxon>Eukaryota</taxon>
        <taxon>Fungi</taxon>
        <taxon>Dikarya</taxon>
        <taxon>Basidiomycota</taxon>
        <taxon>Agaricomycotina</taxon>
        <taxon>Agaricomycetes</taxon>
        <taxon>Cantharellales</taxon>
        <taxon>Hydnaceae</taxon>
        <taxon>Hydnum</taxon>
    </lineage>
</organism>
<dbReference type="GO" id="GO:0005096">
    <property type="term" value="F:GTPase activator activity"/>
    <property type="evidence" value="ECO:0007669"/>
    <property type="project" value="UniProtKB-KW"/>
</dbReference>
<dbReference type="OrthoDB" id="3196451at2759"/>
<evidence type="ECO:0000313" key="5">
    <source>
        <dbReference type="Proteomes" id="UP000886523"/>
    </source>
</evidence>
<dbReference type="Proteomes" id="UP000886523">
    <property type="component" value="Unassembled WGS sequence"/>
</dbReference>
<protein>
    <recommendedName>
        <fullName evidence="3">Rho-GAP domain-containing protein</fullName>
    </recommendedName>
</protein>